<gene>
    <name evidence="10" type="ORF">E1757_18940</name>
</gene>
<comment type="similarity">
    <text evidence="2">Belongs to the GerABKC lipoprotein family.</text>
</comment>
<dbReference type="Pfam" id="PF05504">
    <property type="entry name" value="Spore_GerAC"/>
    <property type="match status" value="1"/>
</dbReference>
<evidence type="ECO:0000313" key="11">
    <source>
        <dbReference type="Proteomes" id="UP000295636"/>
    </source>
</evidence>
<protein>
    <submittedName>
        <fullName evidence="10">Ger(X)C family spore germination protein</fullName>
    </submittedName>
</protein>
<evidence type="ECO:0000256" key="6">
    <source>
        <dbReference type="ARBA" id="ARBA00023139"/>
    </source>
</evidence>
<dbReference type="Proteomes" id="UP000295636">
    <property type="component" value="Unassembled WGS sequence"/>
</dbReference>
<evidence type="ECO:0000259" key="8">
    <source>
        <dbReference type="Pfam" id="PF05504"/>
    </source>
</evidence>
<dbReference type="InterPro" id="IPR057336">
    <property type="entry name" value="GerAC_N"/>
</dbReference>
<feature type="domain" description="Spore germination GerAC-like C-terminal" evidence="8">
    <location>
        <begin position="228"/>
        <end position="396"/>
    </location>
</feature>
<dbReference type="NCBIfam" id="TIGR02887">
    <property type="entry name" value="spore_ger_x_C"/>
    <property type="match status" value="1"/>
</dbReference>
<organism evidence="10 11">
    <name type="scientific">Paenibacillus piri</name>
    <dbReference type="NCBI Taxonomy" id="2547395"/>
    <lineage>
        <taxon>Bacteria</taxon>
        <taxon>Bacillati</taxon>
        <taxon>Bacillota</taxon>
        <taxon>Bacilli</taxon>
        <taxon>Bacillales</taxon>
        <taxon>Paenibacillaceae</taxon>
        <taxon>Paenibacillus</taxon>
    </lineage>
</organism>
<accession>A0A4R5KM71</accession>
<dbReference type="InterPro" id="IPR046953">
    <property type="entry name" value="Spore_GerAC-like_C"/>
</dbReference>
<dbReference type="InterPro" id="IPR008844">
    <property type="entry name" value="Spore_GerAC-like"/>
</dbReference>
<evidence type="ECO:0000256" key="1">
    <source>
        <dbReference type="ARBA" id="ARBA00004635"/>
    </source>
</evidence>
<dbReference type="AlphaFoldDB" id="A0A4R5KM71"/>
<reference evidence="10 11" key="1">
    <citation type="submission" date="2019-03" db="EMBL/GenBank/DDBJ databases">
        <title>This is whole genome sequence of Paenibacillus sp MS74 strain.</title>
        <authorList>
            <person name="Trinh H.N."/>
        </authorList>
    </citation>
    <scope>NUCLEOTIDE SEQUENCE [LARGE SCALE GENOMIC DNA]</scope>
    <source>
        <strain evidence="10 11">MS74</strain>
    </source>
</reference>
<dbReference type="PANTHER" id="PTHR35789">
    <property type="entry name" value="SPORE GERMINATION PROTEIN B3"/>
    <property type="match status" value="1"/>
</dbReference>
<dbReference type="EMBL" id="SMRT01000009">
    <property type="protein sequence ID" value="TDF95978.1"/>
    <property type="molecule type" value="Genomic_DNA"/>
</dbReference>
<dbReference type="Gene3D" id="3.30.300.210">
    <property type="entry name" value="Nutrient germinant receptor protein C, domain 3"/>
    <property type="match status" value="1"/>
</dbReference>
<evidence type="ECO:0000256" key="2">
    <source>
        <dbReference type="ARBA" id="ARBA00007886"/>
    </source>
</evidence>
<sequence length="400" mass="44316">MLLVFLLAFPLLTGCWDRLEIEERAVVLGVGIDKANPKEKTINEDVSHAKDENVEQLGLIKITVQIAVPGRIPLGPGEGGGGGGGGGGPKTVWVVDAIGSTVSDAFNVLQQRVSQPLFFGHLRIIVLSESMARRGIDNLNDYFRRNPEVRRMGWMIVCKGQASDIMNASPQLERVPTLYSMTTMEQAVKMGRFPNDFLGIFWNAVSAKGKEGYLPYVVLMEDQNIQISGLAYFNSDKLAGVTDPYDITLYMGIMGSREAGGESYVKIPNSNDYVMVQSRSRKSNFKTRIVNGKPHVTINVLIEANILSKSSSNTELDKNVAKLIERQIEKNAAKKYKDFIAKIQKSGSDIFGFGEHVRAIQPGYWNREVQSAEKWAQIFKETTVDVAVTIHIRRIGMKAT</sequence>
<evidence type="ECO:0000256" key="3">
    <source>
        <dbReference type="ARBA" id="ARBA00022544"/>
    </source>
</evidence>
<dbReference type="GO" id="GO:0016020">
    <property type="term" value="C:membrane"/>
    <property type="evidence" value="ECO:0007669"/>
    <property type="project" value="UniProtKB-SubCell"/>
</dbReference>
<dbReference type="Pfam" id="PF25198">
    <property type="entry name" value="Spore_GerAC_N"/>
    <property type="match status" value="1"/>
</dbReference>
<evidence type="ECO:0000256" key="5">
    <source>
        <dbReference type="ARBA" id="ARBA00023136"/>
    </source>
</evidence>
<comment type="caution">
    <text evidence="10">The sequence shown here is derived from an EMBL/GenBank/DDBJ whole genome shotgun (WGS) entry which is preliminary data.</text>
</comment>
<name>A0A4R5KM71_9BACL</name>
<evidence type="ECO:0000256" key="7">
    <source>
        <dbReference type="ARBA" id="ARBA00023288"/>
    </source>
</evidence>
<keyword evidence="4" id="KW-0732">Signal</keyword>
<evidence type="ECO:0000256" key="4">
    <source>
        <dbReference type="ARBA" id="ARBA00022729"/>
    </source>
</evidence>
<dbReference type="PANTHER" id="PTHR35789:SF1">
    <property type="entry name" value="SPORE GERMINATION PROTEIN B3"/>
    <property type="match status" value="1"/>
</dbReference>
<comment type="subcellular location">
    <subcellularLocation>
        <location evidence="1">Membrane</location>
        <topology evidence="1">Lipid-anchor</topology>
    </subcellularLocation>
</comment>
<keyword evidence="5" id="KW-0472">Membrane</keyword>
<keyword evidence="6" id="KW-0564">Palmitate</keyword>
<keyword evidence="7" id="KW-0449">Lipoprotein</keyword>
<evidence type="ECO:0000313" key="10">
    <source>
        <dbReference type="EMBL" id="TDF95978.1"/>
    </source>
</evidence>
<keyword evidence="3" id="KW-0309">Germination</keyword>
<dbReference type="OrthoDB" id="9816067at2"/>
<keyword evidence="11" id="KW-1185">Reference proteome</keyword>
<proteinExistence type="inferred from homology"/>
<evidence type="ECO:0000259" key="9">
    <source>
        <dbReference type="Pfam" id="PF25198"/>
    </source>
</evidence>
<feature type="domain" description="Spore germination protein N-terminal" evidence="9">
    <location>
        <begin position="17"/>
        <end position="218"/>
    </location>
</feature>
<dbReference type="InterPro" id="IPR038501">
    <property type="entry name" value="Spore_GerAC_C_sf"/>
</dbReference>
<dbReference type="GO" id="GO:0009847">
    <property type="term" value="P:spore germination"/>
    <property type="evidence" value="ECO:0007669"/>
    <property type="project" value="InterPro"/>
</dbReference>